<feature type="domain" description="SET" evidence="2">
    <location>
        <begin position="23"/>
        <end position="411"/>
    </location>
</feature>
<reference evidence="3 4" key="1">
    <citation type="journal article" date="2018" name="Genome Biol. Evol.">
        <title>Multiple Roots of Fruiting Body Formation in Amoebozoa.</title>
        <authorList>
            <person name="Hillmann F."/>
            <person name="Forbes G."/>
            <person name="Novohradska S."/>
            <person name="Ferling I."/>
            <person name="Riege K."/>
            <person name="Groth M."/>
            <person name="Westermann M."/>
            <person name="Marz M."/>
            <person name="Spaller T."/>
            <person name="Winckler T."/>
            <person name="Schaap P."/>
            <person name="Glockner G."/>
        </authorList>
    </citation>
    <scope>NUCLEOTIDE SEQUENCE [LARGE SCALE GENOMIC DNA]</scope>
    <source>
        <strain evidence="3 4">Jena</strain>
    </source>
</reference>
<evidence type="ECO:0000313" key="3">
    <source>
        <dbReference type="EMBL" id="PRP86296.1"/>
    </source>
</evidence>
<sequence>MQYAPLSEAFQTYYANAITAQNVPGEVRYIDDAKGKGMFCTRQTPAETVIIKEAPLVSLQHAENRPSAWTCGHCLSFLGSLETQLARHQQVLGQMGQSQPTPQVSLLSAGNVETFECAMGCGEMYCSDACRAEAFQRHHRFLCVGQLTSQNHPLFKFKQQAMRDHEIFLLGAQAICVIIGRWETNGGDFTDAILPFAVYPKKAWWDVACIDSGVPAQVLMGMAEVSLQLLKQALSPHIIEHPIYQRQLKEAGKEPEISTVFNLQFFGLLVGLFELNNQGIEIQKMPEMAEPQKSQIWAVLAPTVEHIMRMQDEMDADDHDHDHDGEDHHCDDEDGGKEEEMESAPLSLFERALQQPYVFPPMQGMGVFVVSATMNHSCEPNTIVRYKDNFLAHVHTTRDIHPGEEMTHSYIEDTMSLEDRNADLQAYGFECDCPKCERERR</sequence>
<evidence type="ECO:0000313" key="4">
    <source>
        <dbReference type="Proteomes" id="UP000241769"/>
    </source>
</evidence>
<dbReference type="AlphaFoldDB" id="A0A2P6NQP9"/>
<dbReference type="Pfam" id="PF00856">
    <property type="entry name" value="SET"/>
    <property type="match status" value="1"/>
</dbReference>
<name>A0A2P6NQP9_9EUKA</name>
<protein>
    <recommendedName>
        <fullName evidence="2">SET domain-containing protein</fullName>
    </recommendedName>
</protein>
<dbReference type="Proteomes" id="UP000241769">
    <property type="component" value="Unassembled WGS sequence"/>
</dbReference>
<dbReference type="GO" id="GO:0008168">
    <property type="term" value="F:methyltransferase activity"/>
    <property type="evidence" value="ECO:0007669"/>
    <property type="project" value="InterPro"/>
</dbReference>
<dbReference type="SUPFAM" id="SSF82199">
    <property type="entry name" value="SET domain"/>
    <property type="match status" value="1"/>
</dbReference>
<dbReference type="InParanoid" id="A0A2P6NQP9"/>
<dbReference type="FunCoup" id="A0A2P6NQP9">
    <property type="interactions" value="234"/>
</dbReference>
<feature type="region of interest" description="Disordered" evidence="1">
    <location>
        <begin position="316"/>
        <end position="338"/>
    </location>
</feature>
<proteinExistence type="predicted"/>
<dbReference type="InterPro" id="IPR044237">
    <property type="entry name" value="ATXR2-like"/>
</dbReference>
<dbReference type="STRING" id="1890364.A0A2P6NQP9"/>
<accession>A0A2P6NQP9</accession>
<dbReference type="InterPro" id="IPR001214">
    <property type="entry name" value="SET_dom"/>
</dbReference>
<dbReference type="Gene3D" id="2.170.270.10">
    <property type="entry name" value="SET domain"/>
    <property type="match status" value="1"/>
</dbReference>
<dbReference type="PANTHER" id="PTHR47436:SF1">
    <property type="entry name" value="SET DOMAIN-CONTAINING PROTEIN"/>
    <property type="match status" value="1"/>
</dbReference>
<feature type="compositionally biased region" description="Basic and acidic residues" evidence="1">
    <location>
        <begin position="316"/>
        <end position="331"/>
    </location>
</feature>
<evidence type="ECO:0000259" key="2">
    <source>
        <dbReference type="PROSITE" id="PS50280"/>
    </source>
</evidence>
<evidence type="ECO:0000256" key="1">
    <source>
        <dbReference type="SAM" id="MobiDB-lite"/>
    </source>
</evidence>
<organism evidence="3 4">
    <name type="scientific">Planoprotostelium fungivorum</name>
    <dbReference type="NCBI Taxonomy" id="1890364"/>
    <lineage>
        <taxon>Eukaryota</taxon>
        <taxon>Amoebozoa</taxon>
        <taxon>Evosea</taxon>
        <taxon>Variosea</taxon>
        <taxon>Cavosteliida</taxon>
        <taxon>Cavosteliaceae</taxon>
        <taxon>Planoprotostelium</taxon>
    </lineage>
</organism>
<gene>
    <name evidence="3" type="ORF">PROFUN_05437</name>
</gene>
<dbReference type="PROSITE" id="PS50280">
    <property type="entry name" value="SET"/>
    <property type="match status" value="1"/>
</dbReference>
<dbReference type="CDD" id="cd20071">
    <property type="entry name" value="SET_SMYD"/>
    <property type="match status" value="1"/>
</dbReference>
<dbReference type="InterPro" id="IPR046341">
    <property type="entry name" value="SET_dom_sf"/>
</dbReference>
<keyword evidence="4" id="KW-1185">Reference proteome</keyword>
<comment type="caution">
    <text evidence="3">The sequence shown here is derived from an EMBL/GenBank/DDBJ whole genome shotgun (WGS) entry which is preliminary data.</text>
</comment>
<dbReference type="OrthoDB" id="5945798at2759"/>
<dbReference type="PANTHER" id="PTHR47436">
    <property type="entry name" value="HISTONE-LYSINE N-METHYLTRANSFERASE ATXR2"/>
    <property type="match status" value="1"/>
</dbReference>
<dbReference type="EMBL" id="MDYQ01000033">
    <property type="protein sequence ID" value="PRP86296.1"/>
    <property type="molecule type" value="Genomic_DNA"/>
</dbReference>